<reference evidence="2" key="1">
    <citation type="submission" date="2016-10" db="EMBL/GenBank/DDBJ databases">
        <authorList>
            <person name="Varghese N."/>
            <person name="Submissions S."/>
        </authorList>
    </citation>
    <scope>NUCLEOTIDE SEQUENCE [LARGE SCALE GENOMIC DNA]</scope>
    <source>
        <strain evidence="2">XBD1002</strain>
    </source>
</reference>
<gene>
    <name evidence="1" type="ORF">SAMN04487775_101220</name>
</gene>
<dbReference type="AlphaFoldDB" id="A0A1I3I0M9"/>
<dbReference type="Proteomes" id="UP000182737">
    <property type="component" value="Unassembled WGS sequence"/>
</dbReference>
<evidence type="ECO:0000313" key="1">
    <source>
        <dbReference type="EMBL" id="SFI41410.1"/>
    </source>
</evidence>
<dbReference type="EMBL" id="FORI01000001">
    <property type="protein sequence ID" value="SFI41410.1"/>
    <property type="molecule type" value="Genomic_DNA"/>
</dbReference>
<organism evidence="1 2">
    <name type="scientific">Treponema bryantii</name>
    <dbReference type="NCBI Taxonomy" id="163"/>
    <lineage>
        <taxon>Bacteria</taxon>
        <taxon>Pseudomonadati</taxon>
        <taxon>Spirochaetota</taxon>
        <taxon>Spirochaetia</taxon>
        <taxon>Spirochaetales</taxon>
        <taxon>Treponemataceae</taxon>
        <taxon>Treponema</taxon>
    </lineage>
</organism>
<evidence type="ECO:0008006" key="3">
    <source>
        <dbReference type="Google" id="ProtNLM"/>
    </source>
</evidence>
<keyword evidence="2" id="KW-1185">Reference proteome</keyword>
<dbReference type="RefSeq" id="WP_074929835.1">
    <property type="nucleotide sequence ID" value="NZ_FORI01000001.1"/>
</dbReference>
<dbReference type="OrthoDB" id="9800872at2"/>
<name>A0A1I3I0M9_9SPIR</name>
<evidence type="ECO:0000313" key="2">
    <source>
        <dbReference type="Proteomes" id="UP000182737"/>
    </source>
</evidence>
<accession>A0A1I3I0M9</accession>
<proteinExistence type="predicted"/>
<protein>
    <recommendedName>
        <fullName evidence="3">S-layer homology domain-containing protein</fullName>
    </recommendedName>
</protein>
<sequence>MEEEEISVGEFVSRLFELRFRTAAVKPAQSATEDILRYGHYRGWLEDQDERYPNATLNRQTAARIIHQFLKLECNVPDLADIAPALRLRDLYNCRACAEHIAQVYTRGIIKEESDFSDSSNNPVLLFNHLAPVTKTEAQKILEQLLKLIA</sequence>